<dbReference type="FunFam" id="3.40.50.1820:FF:000118">
    <property type="entry name" value="Carboxypeptidase"/>
    <property type="match status" value="1"/>
</dbReference>
<evidence type="ECO:0000313" key="9">
    <source>
        <dbReference type="Proteomes" id="UP000799771"/>
    </source>
</evidence>
<keyword evidence="9" id="KW-1185">Reference proteome</keyword>
<evidence type="ECO:0000256" key="4">
    <source>
        <dbReference type="ARBA" id="ARBA00022729"/>
    </source>
</evidence>
<gene>
    <name evidence="8" type="ORF">P153DRAFT_305484</name>
</gene>
<dbReference type="InterPro" id="IPR029058">
    <property type="entry name" value="AB_hydrolase_fold"/>
</dbReference>
<proteinExistence type="inferred from homology"/>
<name>A0A6A6AS50_9PLEO</name>
<keyword evidence="6" id="KW-0325">Glycoprotein</keyword>
<dbReference type="PANTHER" id="PTHR11802">
    <property type="entry name" value="SERINE PROTEASE FAMILY S10 SERINE CARBOXYPEPTIDASE"/>
    <property type="match status" value="1"/>
</dbReference>
<feature type="non-terminal residue" evidence="8">
    <location>
        <position position="558"/>
    </location>
</feature>
<accession>A0A6A6AS50</accession>
<keyword evidence="2 7" id="KW-0121">Carboxypeptidase</keyword>
<dbReference type="PANTHER" id="PTHR11802:SF479">
    <property type="entry name" value="CARBOXYPEPTIDASE"/>
    <property type="match status" value="1"/>
</dbReference>
<evidence type="ECO:0000313" key="8">
    <source>
        <dbReference type="EMBL" id="KAF2134769.1"/>
    </source>
</evidence>
<sequence>MKLTTLFGTLLCASTTLAGNSPHKRNVFDKVKPMNKANSILDKRVPNQPILERRSANEPFKNAELQKRASRFLTDKTEAFAVNGTGIPEVPFDIGESYAGLLPISDSLNETRKLFFWFFPSTLENAPEEVVIWLNGGPGCSSLSGLLTENGPFTWEAGTNAPVANPYSWTNLTNMIWVEQPVGVGYSQGTPNITDEVQLATEFRGFWKSFFDTFELQGWKTYITGESYGGYYVPYIADGFIGADDDQYYNLAGISINDPIIGDETIQQQVVILPYVEFWQNLMFLNDSFMSDIRKHQDDCGYTDYLDTYFKFPPPKGPFPVLPDPFSTDNYTCDQFDNFYSAILEVNPCFNIYHITETCPHPFSQLGIVNTGDYQPPGAVVYFNRTDVQEALHAVVGTNWEQCTNVNVFGNGDDSGSDTSVGPANNGVLQRVIEYTNNTIIGSGDLDMLLSTNGTLFAIQNMTWNGAQGLSSYPATPLYAPYHPEYNGGALAGAGIQGVWTQERGMTFYTARLAGHELPGYTPGVAYRMLEILLGRVDDFSSTQSFTTQTGNYTGNGT</sequence>
<protein>
    <recommendedName>
        <fullName evidence="7">Carboxypeptidase</fullName>
        <ecNumber evidence="7">3.4.16.-</ecNumber>
    </recommendedName>
</protein>
<dbReference type="Gene3D" id="3.40.50.1820">
    <property type="entry name" value="alpha/beta hydrolase"/>
    <property type="match status" value="1"/>
</dbReference>
<dbReference type="EC" id="3.4.16.-" evidence="7"/>
<evidence type="ECO:0000256" key="5">
    <source>
        <dbReference type="ARBA" id="ARBA00022801"/>
    </source>
</evidence>
<dbReference type="InterPro" id="IPR018202">
    <property type="entry name" value="Ser_caboxypep_ser_AS"/>
</dbReference>
<dbReference type="RefSeq" id="XP_033529156.1">
    <property type="nucleotide sequence ID" value="XM_033664602.1"/>
</dbReference>
<dbReference type="Pfam" id="PF00450">
    <property type="entry name" value="Peptidase_S10"/>
    <property type="match status" value="1"/>
</dbReference>
<dbReference type="PROSITE" id="PS00131">
    <property type="entry name" value="CARBOXYPEPT_SER_SER"/>
    <property type="match status" value="1"/>
</dbReference>
<dbReference type="AlphaFoldDB" id="A0A6A6AS50"/>
<dbReference type="EMBL" id="ML977497">
    <property type="protein sequence ID" value="KAF2134769.1"/>
    <property type="molecule type" value="Genomic_DNA"/>
</dbReference>
<organism evidence="8 9">
    <name type="scientific">Dothidotthia symphoricarpi CBS 119687</name>
    <dbReference type="NCBI Taxonomy" id="1392245"/>
    <lineage>
        <taxon>Eukaryota</taxon>
        <taxon>Fungi</taxon>
        <taxon>Dikarya</taxon>
        <taxon>Ascomycota</taxon>
        <taxon>Pezizomycotina</taxon>
        <taxon>Dothideomycetes</taxon>
        <taxon>Pleosporomycetidae</taxon>
        <taxon>Pleosporales</taxon>
        <taxon>Dothidotthiaceae</taxon>
        <taxon>Dothidotthia</taxon>
    </lineage>
</organism>
<evidence type="ECO:0000256" key="7">
    <source>
        <dbReference type="RuleBase" id="RU361156"/>
    </source>
</evidence>
<keyword evidence="3 7" id="KW-0645">Protease</keyword>
<dbReference type="Proteomes" id="UP000799771">
    <property type="component" value="Unassembled WGS sequence"/>
</dbReference>
<evidence type="ECO:0000256" key="2">
    <source>
        <dbReference type="ARBA" id="ARBA00022645"/>
    </source>
</evidence>
<dbReference type="GO" id="GO:0006508">
    <property type="term" value="P:proteolysis"/>
    <property type="evidence" value="ECO:0007669"/>
    <property type="project" value="UniProtKB-KW"/>
</dbReference>
<dbReference type="PRINTS" id="PR00724">
    <property type="entry name" value="CRBOXYPTASEC"/>
</dbReference>
<comment type="similarity">
    <text evidence="1 7">Belongs to the peptidase S10 family.</text>
</comment>
<reference evidence="8" key="1">
    <citation type="journal article" date="2020" name="Stud. Mycol.">
        <title>101 Dothideomycetes genomes: a test case for predicting lifestyles and emergence of pathogens.</title>
        <authorList>
            <person name="Haridas S."/>
            <person name="Albert R."/>
            <person name="Binder M."/>
            <person name="Bloem J."/>
            <person name="Labutti K."/>
            <person name="Salamov A."/>
            <person name="Andreopoulos B."/>
            <person name="Baker S."/>
            <person name="Barry K."/>
            <person name="Bills G."/>
            <person name="Bluhm B."/>
            <person name="Cannon C."/>
            <person name="Castanera R."/>
            <person name="Culley D."/>
            <person name="Daum C."/>
            <person name="Ezra D."/>
            <person name="Gonzalez J."/>
            <person name="Henrissat B."/>
            <person name="Kuo A."/>
            <person name="Liang C."/>
            <person name="Lipzen A."/>
            <person name="Lutzoni F."/>
            <person name="Magnuson J."/>
            <person name="Mondo S."/>
            <person name="Nolan M."/>
            <person name="Ohm R."/>
            <person name="Pangilinan J."/>
            <person name="Park H.-J."/>
            <person name="Ramirez L."/>
            <person name="Alfaro M."/>
            <person name="Sun H."/>
            <person name="Tritt A."/>
            <person name="Yoshinaga Y."/>
            <person name="Zwiers L.-H."/>
            <person name="Turgeon B."/>
            <person name="Goodwin S."/>
            <person name="Spatafora J."/>
            <person name="Crous P."/>
            <person name="Grigoriev I."/>
        </authorList>
    </citation>
    <scope>NUCLEOTIDE SEQUENCE</scope>
    <source>
        <strain evidence="8">CBS 119687</strain>
    </source>
</reference>
<evidence type="ECO:0000256" key="1">
    <source>
        <dbReference type="ARBA" id="ARBA00009431"/>
    </source>
</evidence>
<evidence type="ECO:0000256" key="6">
    <source>
        <dbReference type="ARBA" id="ARBA00023180"/>
    </source>
</evidence>
<dbReference type="SUPFAM" id="SSF53474">
    <property type="entry name" value="alpha/beta-Hydrolases"/>
    <property type="match status" value="1"/>
</dbReference>
<evidence type="ECO:0000256" key="3">
    <source>
        <dbReference type="ARBA" id="ARBA00022670"/>
    </source>
</evidence>
<dbReference type="OrthoDB" id="443318at2759"/>
<keyword evidence="5 7" id="KW-0378">Hydrolase</keyword>
<feature type="chain" id="PRO_5025705108" description="Carboxypeptidase" evidence="7">
    <location>
        <begin position="19"/>
        <end position="558"/>
    </location>
</feature>
<feature type="signal peptide" evidence="7">
    <location>
        <begin position="1"/>
        <end position="18"/>
    </location>
</feature>
<keyword evidence="4 7" id="KW-0732">Signal</keyword>
<dbReference type="GO" id="GO:0004185">
    <property type="term" value="F:serine-type carboxypeptidase activity"/>
    <property type="evidence" value="ECO:0007669"/>
    <property type="project" value="UniProtKB-UniRule"/>
</dbReference>
<dbReference type="InterPro" id="IPR001563">
    <property type="entry name" value="Peptidase_S10"/>
</dbReference>
<dbReference type="GeneID" id="54405034"/>